<gene>
    <name evidence="1" type="ORF">H839_16088</name>
</gene>
<proteinExistence type="predicted"/>
<protein>
    <submittedName>
        <fullName evidence="1">Recombinational DNA repair protein RecT</fullName>
    </submittedName>
</protein>
<comment type="caution">
    <text evidence="1">The sequence shown here is derived from an EMBL/GenBank/DDBJ whole genome shotgun (WGS) entry which is preliminary data.</text>
</comment>
<evidence type="ECO:0000313" key="2">
    <source>
        <dbReference type="Proteomes" id="UP000023566"/>
    </source>
</evidence>
<name>A0ABC9VA30_9BACL</name>
<dbReference type="InterPro" id="IPR018330">
    <property type="entry name" value="RecT_fam"/>
</dbReference>
<dbReference type="NCBIfam" id="TIGR00616">
    <property type="entry name" value="rect"/>
    <property type="match status" value="1"/>
</dbReference>
<dbReference type="InterPro" id="IPR004590">
    <property type="entry name" value="ssDNA_annealing_RecT"/>
</dbReference>
<dbReference type="RefSeq" id="WP_043906030.1">
    <property type="nucleotide sequence ID" value="NZ_CM002692.1"/>
</dbReference>
<sequence>MSKQTQLAPVNTQAVVGNFTQAELDTLKATIARGTTNEQFALFVQTCVNSGLNPFLNHIHCIVYNGKEGPTMSIQIAVEGILYLARRTEGYKGIDCQLVHENDEFKFNATTKEIKHEIGFPRGKVIGGYAIAKREGFDDVIVIMEVNEVEHMLKGRNAHMWKEWFNDMFKKHLIKRAAKLQYGIEIAEDEPVSGNTLDTTPSYEPRQRIDITPNTNIVEVDEGEFIDPEAESKKLWSEIHEKLQQYGMTKDDLKQLIIKHFNKKPNELTLQQLVALSKFIDLEHQNRQSSAQKQEVFDPENLQVSFDEFEESFDIE</sequence>
<organism evidence="1 2">
    <name type="scientific">Parageobacillus genomosp. 1</name>
    <dbReference type="NCBI Taxonomy" id="1295642"/>
    <lineage>
        <taxon>Bacteria</taxon>
        <taxon>Bacillati</taxon>
        <taxon>Bacillota</taxon>
        <taxon>Bacilli</taxon>
        <taxon>Bacillales</taxon>
        <taxon>Anoxybacillaceae</taxon>
        <taxon>Parageobacillus</taxon>
    </lineage>
</organism>
<evidence type="ECO:0000313" key="1">
    <source>
        <dbReference type="EMBL" id="EZP75036.1"/>
    </source>
</evidence>
<dbReference type="Pfam" id="PF03837">
    <property type="entry name" value="RecT"/>
    <property type="match status" value="1"/>
</dbReference>
<dbReference type="EMBL" id="AOTZ01000009">
    <property type="protein sequence ID" value="EZP75036.1"/>
    <property type="molecule type" value="Genomic_DNA"/>
</dbReference>
<dbReference type="AlphaFoldDB" id="A0ABC9VA30"/>
<keyword evidence="2" id="KW-1185">Reference proteome</keyword>
<reference evidence="1 2" key="1">
    <citation type="journal article" date="2014" name="Appl. Microbiol. Biotechnol.">
        <title>Transformable facultative thermophile Geobacillus stearothermophilus NUB3621 as a host strain for metabolic engineering.</title>
        <authorList>
            <person name="Blanchard K."/>
            <person name="Robic S."/>
            <person name="Matsumura I."/>
        </authorList>
    </citation>
    <scope>NUCLEOTIDE SEQUENCE [LARGE SCALE GENOMIC DNA]</scope>
    <source>
        <strain evidence="1 2">NUB3621</strain>
    </source>
</reference>
<accession>A0ABC9VA30</accession>
<dbReference type="Proteomes" id="UP000023566">
    <property type="component" value="Chromosome"/>
</dbReference>